<reference evidence="10" key="2">
    <citation type="submission" date="2020-09" db="EMBL/GenBank/DDBJ databases">
        <authorList>
            <person name="Sun Q."/>
            <person name="Ohkuma M."/>
        </authorList>
    </citation>
    <scope>NUCLEOTIDE SEQUENCE</scope>
    <source>
        <strain evidence="10">JCM 4637</strain>
    </source>
</reference>
<feature type="transmembrane region" description="Helical" evidence="8">
    <location>
        <begin position="168"/>
        <end position="186"/>
    </location>
</feature>
<sequence length="502" mass="51182">MTPSPPSTPTTPTTPQPAPPAPGHPHPPTPLRRLTLTTPDTRIDLALPADLPLADLLPELLRLSGLRPTPFAPVGHRLLRRDGTALDPSRTLAAQRVLDGEILALRPFAESLAPPVFDDVCDEVASAVARDRTLWSDQLTRTAGLFAASSLLTLLAFALWRADPGRSLPTVLATVTAVLLLALAAVRTRVYEDQAAALALGLPALAHAALAATALGGDSGRLQTLLACAAVLLASVLLTLATRTPAGPAQGEGAGPADTPFLATATAAATGLLLTFTGTLAGLTPARTAALGVPLLVGALACLPGLAARFAHLPVGFAPPRTATTPETDDTGPTDPTTPTDLARRTHRAHQLLTALIGGCALTATACAAVLGFSGGLSAQLLALALGVAFLLRAHLFRHTAQAACTLGAGLAALLLLGLGLALNPPHTSAAALDLRTIVVSAVTATAAAILTAVALVVPKKGVTPFWGRFLELAEGCVLLTLVPLCLAVFDAYRTLRGLGPR</sequence>
<feature type="compositionally biased region" description="Pro residues" evidence="7">
    <location>
        <begin position="1"/>
        <end position="30"/>
    </location>
</feature>
<dbReference type="RefSeq" id="WP_190046339.1">
    <property type="nucleotide sequence ID" value="NZ_BMVC01000012.1"/>
</dbReference>
<keyword evidence="5 8" id="KW-1133">Transmembrane helix</keyword>
<gene>
    <name evidence="10" type="ORF">GCM10010334_55160</name>
</gene>
<dbReference type="InterPro" id="IPR006707">
    <property type="entry name" value="T7SS_EccD"/>
</dbReference>
<reference evidence="10" key="1">
    <citation type="journal article" date="2014" name="Int. J. Syst. Evol. Microbiol.">
        <title>Complete genome sequence of Corynebacterium casei LMG S-19264T (=DSM 44701T), isolated from a smear-ripened cheese.</title>
        <authorList>
            <consortium name="US DOE Joint Genome Institute (JGI-PGF)"/>
            <person name="Walter F."/>
            <person name="Albersmeier A."/>
            <person name="Kalinowski J."/>
            <person name="Ruckert C."/>
        </authorList>
    </citation>
    <scope>NUCLEOTIDE SEQUENCE</scope>
    <source>
        <strain evidence="10">JCM 4637</strain>
    </source>
</reference>
<evidence type="ECO:0000313" key="10">
    <source>
        <dbReference type="EMBL" id="GHD05111.1"/>
    </source>
</evidence>
<dbReference type="EMBL" id="BMVC01000012">
    <property type="protein sequence ID" value="GHD05111.1"/>
    <property type="molecule type" value="Genomic_DNA"/>
</dbReference>
<feature type="transmembrane region" description="Helical" evidence="8">
    <location>
        <begin position="403"/>
        <end position="423"/>
    </location>
</feature>
<evidence type="ECO:0000256" key="5">
    <source>
        <dbReference type="ARBA" id="ARBA00022989"/>
    </source>
</evidence>
<dbReference type="Proteomes" id="UP000638353">
    <property type="component" value="Unassembled WGS sequence"/>
</dbReference>
<evidence type="ECO:0000256" key="6">
    <source>
        <dbReference type="ARBA" id="ARBA00023136"/>
    </source>
</evidence>
<feature type="transmembrane region" description="Helical" evidence="8">
    <location>
        <begin position="222"/>
        <end position="241"/>
    </location>
</feature>
<evidence type="ECO:0000256" key="4">
    <source>
        <dbReference type="ARBA" id="ARBA00022692"/>
    </source>
</evidence>
<comment type="caution">
    <text evidence="10">The sequence shown here is derived from an EMBL/GenBank/DDBJ whole genome shotgun (WGS) entry which is preliminary data.</text>
</comment>
<evidence type="ECO:0000256" key="1">
    <source>
        <dbReference type="ARBA" id="ARBA00004651"/>
    </source>
</evidence>
<feature type="transmembrane region" description="Helical" evidence="8">
    <location>
        <begin position="377"/>
        <end position="396"/>
    </location>
</feature>
<keyword evidence="4 8" id="KW-0812">Transmembrane</keyword>
<dbReference type="Pfam" id="PF08817">
    <property type="entry name" value="YukD"/>
    <property type="match status" value="1"/>
</dbReference>
<evidence type="ECO:0000313" key="11">
    <source>
        <dbReference type="Proteomes" id="UP000638353"/>
    </source>
</evidence>
<dbReference type="PIRSF" id="PIRSF017804">
    <property type="entry name" value="Secretion_EccD1"/>
    <property type="match status" value="1"/>
</dbReference>
<proteinExistence type="inferred from homology"/>
<dbReference type="InterPro" id="IPR024962">
    <property type="entry name" value="YukD-like"/>
</dbReference>
<dbReference type="GO" id="GO:0005886">
    <property type="term" value="C:plasma membrane"/>
    <property type="evidence" value="ECO:0007669"/>
    <property type="project" value="UniProtKB-SubCell"/>
</dbReference>
<feature type="transmembrane region" description="Helical" evidence="8">
    <location>
        <begin position="198"/>
        <end position="216"/>
    </location>
</feature>
<dbReference type="Gene3D" id="3.10.20.90">
    <property type="entry name" value="Phosphatidylinositol 3-kinase Catalytic Subunit, Chain A, domain 1"/>
    <property type="match status" value="1"/>
</dbReference>
<evidence type="ECO:0000256" key="7">
    <source>
        <dbReference type="SAM" id="MobiDB-lite"/>
    </source>
</evidence>
<organism evidence="10 11">
    <name type="scientific">Streptomyces finlayi</name>
    <dbReference type="NCBI Taxonomy" id="67296"/>
    <lineage>
        <taxon>Bacteria</taxon>
        <taxon>Bacillati</taxon>
        <taxon>Actinomycetota</taxon>
        <taxon>Actinomycetes</taxon>
        <taxon>Kitasatosporales</taxon>
        <taxon>Streptomycetaceae</taxon>
        <taxon>Streptomyces</taxon>
    </lineage>
</organism>
<feature type="transmembrane region" description="Helical" evidence="8">
    <location>
        <begin position="261"/>
        <end position="283"/>
    </location>
</feature>
<feature type="region of interest" description="Disordered" evidence="7">
    <location>
        <begin position="1"/>
        <end position="35"/>
    </location>
</feature>
<evidence type="ECO:0000256" key="3">
    <source>
        <dbReference type="ARBA" id="ARBA00022475"/>
    </source>
</evidence>
<dbReference type="Pfam" id="PF19053">
    <property type="entry name" value="EccD"/>
    <property type="match status" value="1"/>
</dbReference>
<name>A0A918X293_9ACTN</name>
<evidence type="ECO:0000256" key="2">
    <source>
        <dbReference type="ARBA" id="ARBA00006162"/>
    </source>
</evidence>
<feature type="region of interest" description="Disordered" evidence="7">
    <location>
        <begin position="319"/>
        <end position="341"/>
    </location>
</feature>
<evidence type="ECO:0000259" key="9">
    <source>
        <dbReference type="Pfam" id="PF19053"/>
    </source>
</evidence>
<dbReference type="NCBIfam" id="TIGR03920">
    <property type="entry name" value="T7SS_EccD"/>
    <property type="match status" value="1"/>
</dbReference>
<feature type="transmembrane region" description="Helical" evidence="8">
    <location>
        <begin position="142"/>
        <end position="162"/>
    </location>
</feature>
<comment type="similarity">
    <text evidence="2">Belongs to the EccD/Snm4 family.</text>
</comment>
<evidence type="ECO:0000256" key="8">
    <source>
        <dbReference type="SAM" id="Phobius"/>
    </source>
</evidence>
<accession>A0A918X293</accession>
<keyword evidence="3" id="KW-1003">Cell membrane</keyword>
<feature type="transmembrane region" description="Helical" evidence="8">
    <location>
        <begin position="435"/>
        <end position="458"/>
    </location>
</feature>
<dbReference type="InterPro" id="IPR044049">
    <property type="entry name" value="EccD_transm"/>
</dbReference>
<keyword evidence="6 8" id="KW-0472">Membrane</keyword>
<comment type="subcellular location">
    <subcellularLocation>
        <location evidence="1">Cell membrane</location>
        <topology evidence="1">Multi-pass membrane protein</topology>
    </subcellularLocation>
</comment>
<feature type="transmembrane region" description="Helical" evidence="8">
    <location>
        <begin position="352"/>
        <end position="371"/>
    </location>
</feature>
<dbReference type="AlphaFoldDB" id="A0A918X293"/>
<feature type="domain" description="EccD-like transmembrane" evidence="9">
    <location>
        <begin position="140"/>
        <end position="499"/>
    </location>
</feature>
<feature type="transmembrane region" description="Helical" evidence="8">
    <location>
        <begin position="470"/>
        <end position="490"/>
    </location>
</feature>
<protein>
    <submittedName>
        <fullName evidence="10">Type VII secretion integral membrane protein EccD</fullName>
    </submittedName>
</protein>